<dbReference type="InterPro" id="IPR017850">
    <property type="entry name" value="Alkaline_phosphatase_core_sf"/>
</dbReference>
<organism evidence="5 6">
    <name type="scientific">Actinokineospora spheciospongiae</name>
    <dbReference type="NCBI Taxonomy" id="909613"/>
    <lineage>
        <taxon>Bacteria</taxon>
        <taxon>Bacillati</taxon>
        <taxon>Actinomycetota</taxon>
        <taxon>Actinomycetes</taxon>
        <taxon>Pseudonocardiales</taxon>
        <taxon>Pseudonocardiaceae</taxon>
        <taxon>Actinokineospora</taxon>
    </lineage>
</organism>
<sequence length="677" mass="73561">MAAGALSALPPSLVRALARDAPTGGLDVVEHVVVFMQENRSFDHYFGRLRGVRGYSDRNAIQLGVNGRSVYHQPDGSGGHVLPYGTDNHHLQGTPHSWSDGHSAWNRGRYDNWVPAKGVHTMCHYDRADLPFYYQLADAFTICDAYHCSAISSTSPNRSFHVTGMIGDEPDGTRAIGNAAYAEDTHAGYSWTTYAERLERAGVPWQVFHEWDNYQNNNLEFFRTFKAVARKALARTTHRSMDSFYTAVRQAGSGAQRNELLATLDRGVATLGAAERSLFDRALRRVRAGGLTASFRDAVADDRLPAVSWLIAPEDQCEHPSSDGPSTGSELVWQVLDALASNRRVWDKTVFLLNYDENDGYFDHVPPPVPPASATGEHVDGVPIGLGPRVPMLVVSPWSRGGNVCSELFDHTSVLRFLEVVTGVRETNISPWRRDLCGDLTSALDTTTTAPYPGFTRPVPTGGTGPAVPSPPDPQVAPVQEPGTKPARKLPYQPNANLSQSKSTGRVTFSMTNRGTRTTHFTVYANAHRTDGPWHHDVTPGATTTDPFNAGAYGGGKYDLSCHGPNGFARRAKGDLNTAGAATEVTADLSTANGGTVTLTFANGGSTPVTFTVHANAYRTDGPWTYTVAPGGTTADTWRAGQYGRRWYDMTVRINTDPGFERTFRGHIENGQHGVTG</sequence>
<evidence type="ECO:0000256" key="1">
    <source>
        <dbReference type="ARBA" id="ARBA00022801"/>
    </source>
</evidence>
<evidence type="ECO:0000256" key="3">
    <source>
        <dbReference type="SAM" id="MobiDB-lite"/>
    </source>
</evidence>
<gene>
    <name evidence="5" type="ORF">UO65_4915</name>
</gene>
<feature type="domain" description="Bacterial phospholipase C C-terminal" evidence="4">
    <location>
        <begin position="587"/>
        <end position="667"/>
    </location>
</feature>
<protein>
    <submittedName>
        <fullName evidence="5">Putative phospholipase C</fullName>
    </submittedName>
</protein>
<dbReference type="Pfam" id="PF04185">
    <property type="entry name" value="Phosphoesterase"/>
    <property type="match status" value="2"/>
</dbReference>
<dbReference type="PANTHER" id="PTHR31956">
    <property type="entry name" value="NON-SPECIFIC PHOSPHOLIPASE C4-RELATED"/>
    <property type="match status" value="1"/>
</dbReference>
<proteinExistence type="predicted"/>
<dbReference type="PANTHER" id="PTHR31956:SF1">
    <property type="entry name" value="NON-SPECIFIC PHOSPHOLIPASE C1"/>
    <property type="match status" value="1"/>
</dbReference>
<dbReference type="AlphaFoldDB" id="W7ISQ4"/>
<reference evidence="5 6" key="1">
    <citation type="journal article" date="2014" name="Genome Announc.">
        <title>Draft Genome Sequence of the Antitrypanosomally Active Sponge-Associated Bacterium Actinokineospora sp. Strain EG49.</title>
        <authorList>
            <person name="Harjes J."/>
            <person name="Ryu T."/>
            <person name="Abdelmohsen U.R."/>
            <person name="Moitinho-Silva L."/>
            <person name="Horn H."/>
            <person name="Ravasi T."/>
            <person name="Hentschel U."/>
        </authorList>
    </citation>
    <scope>NUCLEOTIDE SEQUENCE [LARGE SCALE GENOMIC DNA]</scope>
    <source>
        <strain evidence="5 6">EG49</strain>
    </source>
</reference>
<dbReference type="Pfam" id="PF05506">
    <property type="entry name" value="PLipase_C_C"/>
    <property type="match status" value="2"/>
</dbReference>
<feature type="compositionally biased region" description="Polar residues" evidence="3">
    <location>
        <begin position="494"/>
        <end position="505"/>
    </location>
</feature>
<dbReference type="SUPFAM" id="SSF49503">
    <property type="entry name" value="Cupredoxins"/>
    <property type="match status" value="1"/>
</dbReference>
<keyword evidence="2" id="KW-0843">Virulence</keyword>
<feature type="compositionally biased region" description="Low complexity" evidence="3">
    <location>
        <begin position="447"/>
        <end position="461"/>
    </location>
</feature>
<accession>W7ISQ4</accession>
<dbReference type="eggNOG" id="COG3511">
    <property type="taxonomic scope" value="Bacteria"/>
</dbReference>
<dbReference type="EMBL" id="AYXG01000185">
    <property type="protein sequence ID" value="EWC59772.1"/>
    <property type="molecule type" value="Genomic_DNA"/>
</dbReference>
<dbReference type="PATRIC" id="fig|909613.9.peg.4913"/>
<keyword evidence="1" id="KW-0378">Hydrolase</keyword>
<dbReference type="GO" id="GO:0034480">
    <property type="term" value="F:phosphatidylcholine phospholipase C activity"/>
    <property type="evidence" value="ECO:0007669"/>
    <property type="project" value="InterPro"/>
</dbReference>
<feature type="domain" description="Bacterial phospholipase C C-terminal" evidence="4">
    <location>
        <begin position="486"/>
        <end position="575"/>
    </location>
</feature>
<comment type="caution">
    <text evidence="5">The sequence shown here is derived from an EMBL/GenBank/DDBJ whole genome shotgun (WGS) entry which is preliminary data.</text>
</comment>
<dbReference type="STRING" id="909613.UO65_4915"/>
<dbReference type="NCBIfam" id="TIGR03396">
    <property type="entry name" value="PC_PLC"/>
    <property type="match status" value="1"/>
</dbReference>
<evidence type="ECO:0000313" key="6">
    <source>
        <dbReference type="Proteomes" id="UP000019277"/>
    </source>
</evidence>
<keyword evidence="6" id="KW-1185">Reference proteome</keyword>
<feature type="region of interest" description="Disordered" evidence="3">
    <location>
        <begin position="447"/>
        <end position="505"/>
    </location>
</feature>
<dbReference type="InterPro" id="IPR007312">
    <property type="entry name" value="Phosphoesterase"/>
</dbReference>
<dbReference type="Proteomes" id="UP000019277">
    <property type="component" value="Unassembled WGS sequence"/>
</dbReference>
<evidence type="ECO:0000313" key="5">
    <source>
        <dbReference type="EMBL" id="EWC59772.1"/>
    </source>
</evidence>
<dbReference type="InterPro" id="IPR008972">
    <property type="entry name" value="Cupredoxin"/>
</dbReference>
<dbReference type="Gene3D" id="3.40.720.10">
    <property type="entry name" value="Alkaline Phosphatase, subunit A"/>
    <property type="match status" value="1"/>
</dbReference>
<dbReference type="InterPro" id="IPR008475">
    <property type="entry name" value="PLipase_C_C"/>
</dbReference>
<name>W7ISQ4_9PSEU</name>
<evidence type="ECO:0000256" key="2">
    <source>
        <dbReference type="ARBA" id="ARBA00023026"/>
    </source>
</evidence>
<dbReference type="InterPro" id="IPR017767">
    <property type="entry name" value="PC-PLC"/>
</dbReference>
<dbReference type="GO" id="GO:0016042">
    <property type="term" value="P:lipid catabolic process"/>
    <property type="evidence" value="ECO:0007669"/>
    <property type="project" value="InterPro"/>
</dbReference>
<evidence type="ECO:0000259" key="4">
    <source>
        <dbReference type="Pfam" id="PF05506"/>
    </source>
</evidence>